<evidence type="ECO:0000256" key="1">
    <source>
        <dbReference type="ARBA" id="ARBA00000877"/>
    </source>
</evidence>
<dbReference type="PROSITE" id="PS51794">
    <property type="entry name" value="DAC"/>
    <property type="match status" value="1"/>
</dbReference>
<protein>
    <recommendedName>
        <fullName evidence="6">DAC domain-containing protein</fullName>
    </recommendedName>
</protein>
<keyword evidence="3" id="KW-0548">Nucleotidyltransferase</keyword>
<evidence type="ECO:0000313" key="7">
    <source>
        <dbReference type="EMBL" id="CAA9480838.1"/>
    </source>
</evidence>
<dbReference type="Pfam" id="PF02457">
    <property type="entry name" value="DAC"/>
    <property type="match status" value="1"/>
</dbReference>
<accession>A0A6J4RYW5</accession>
<feature type="domain" description="DAC" evidence="6">
    <location>
        <begin position="3"/>
        <end position="165"/>
    </location>
</feature>
<sequence>MSRANLYEEICSERREVNTGVLKQVVSLAVEIAREGREGRKIGTLFVVGDSGEVVRRSKPMILDPLRGHPDEDKYIEDPNMRETIKELAQLDGAFVVSNAGVVLSAARYIDAASDSLNLPLGLGSRHMAGASISQQTDAVAVVVSESSMVRMFDDGELVSEIVPELWMIEGYRSRLQGQTLTRQEEDITVITRAE</sequence>
<dbReference type="PANTHER" id="PTHR34185:SF1">
    <property type="entry name" value="DIADENYLATE CYCLASE"/>
    <property type="match status" value="1"/>
</dbReference>
<organism evidence="7">
    <name type="scientific">uncultured Rubrobacteraceae bacterium</name>
    <dbReference type="NCBI Taxonomy" id="349277"/>
    <lineage>
        <taxon>Bacteria</taxon>
        <taxon>Bacillati</taxon>
        <taxon>Actinomycetota</taxon>
        <taxon>Rubrobacteria</taxon>
        <taxon>Rubrobacterales</taxon>
        <taxon>Rubrobacteraceae</taxon>
        <taxon>environmental samples</taxon>
    </lineage>
</organism>
<dbReference type="PANTHER" id="PTHR34185">
    <property type="entry name" value="DIADENYLATE CYCLASE"/>
    <property type="match status" value="1"/>
</dbReference>
<dbReference type="InterPro" id="IPR003390">
    <property type="entry name" value="DNA_integrity_scan_DisA_N"/>
</dbReference>
<comment type="catalytic activity">
    <reaction evidence="1">
        <text>2 ATP = 3',3'-c-di-AMP + 2 diphosphate</text>
        <dbReference type="Rhea" id="RHEA:35655"/>
        <dbReference type="ChEBI" id="CHEBI:30616"/>
        <dbReference type="ChEBI" id="CHEBI:33019"/>
        <dbReference type="ChEBI" id="CHEBI:71500"/>
        <dbReference type="EC" id="2.7.7.85"/>
    </reaction>
</comment>
<evidence type="ECO:0000256" key="2">
    <source>
        <dbReference type="ARBA" id="ARBA00022679"/>
    </source>
</evidence>
<evidence type="ECO:0000256" key="4">
    <source>
        <dbReference type="ARBA" id="ARBA00022741"/>
    </source>
</evidence>
<proteinExistence type="predicted"/>
<keyword evidence="4" id="KW-0547">Nucleotide-binding</keyword>
<name>A0A6J4RYW5_9ACTN</name>
<reference evidence="7" key="1">
    <citation type="submission" date="2020-02" db="EMBL/GenBank/DDBJ databases">
        <authorList>
            <person name="Meier V. D."/>
        </authorList>
    </citation>
    <scope>NUCLEOTIDE SEQUENCE</scope>
    <source>
        <strain evidence="7">AVDCRST_MAG12</strain>
    </source>
</reference>
<dbReference type="InterPro" id="IPR050338">
    <property type="entry name" value="DisA"/>
</dbReference>
<dbReference type="GO" id="GO:0106408">
    <property type="term" value="F:diadenylate cyclase activity"/>
    <property type="evidence" value="ECO:0007669"/>
    <property type="project" value="UniProtKB-EC"/>
</dbReference>
<evidence type="ECO:0000256" key="5">
    <source>
        <dbReference type="ARBA" id="ARBA00022840"/>
    </source>
</evidence>
<dbReference type="Gene3D" id="3.40.1700.10">
    <property type="entry name" value="DNA integrity scanning protein, DisA, N-terminal domain"/>
    <property type="match status" value="1"/>
</dbReference>
<dbReference type="SUPFAM" id="SSF143597">
    <property type="entry name" value="YojJ-like"/>
    <property type="match status" value="1"/>
</dbReference>
<dbReference type="InterPro" id="IPR036888">
    <property type="entry name" value="DNA_integrity_DisA_N_sf"/>
</dbReference>
<dbReference type="EMBL" id="CADCVK010000231">
    <property type="protein sequence ID" value="CAA9480838.1"/>
    <property type="molecule type" value="Genomic_DNA"/>
</dbReference>
<gene>
    <name evidence="7" type="ORF">AVDCRST_MAG12-1492</name>
</gene>
<dbReference type="GO" id="GO:0004016">
    <property type="term" value="F:adenylate cyclase activity"/>
    <property type="evidence" value="ECO:0007669"/>
    <property type="project" value="TreeGrafter"/>
</dbReference>
<keyword evidence="2" id="KW-0808">Transferase</keyword>
<dbReference type="AlphaFoldDB" id="A0A6J4RYW5"/>
<keyword evidence="5" id="KW-0067">ATP-binding</keyword>
<evidence type="ECO:0000256" key="3">
    <source>
        <dbReference type="ARBA" id="ARBA00022695"/>
    </source>
</evidence>
<dbReference type="GO" id="GO:0005524">
    <property type="term" value="F:ATP binding"/>
    <property type="evidence" value="ECO:0007669"/>
    <property type="project" value="UniProtKB-KW"/>
</dbReference>
<evidence type="ECO:0000259" key="6">
    <source>
        <dbReference type="PROSITE" id="PS51794"/>
    </source>
</evidence>